<dbReference type="InterPro" id="IPR013655">
    <property type="entry name" value="PAS_fold_3"/>
</dbReference>
<proteinExistence type="predicted"/>
<dbReference type="InterPro" id="IPR036890">
    <property type="entry name" value="HATPase_C_sf"/>
</dbReference>
<comment type="catalytic activity">
    <reaction evidence="12">
        <text>O-phospho-L-seryl-[protein] + H2O = L-seryl-[protein] + phosphate</text>
        <dbReference type="Rhea" id="RHEA:20629"/>
        <dbReference type="Rhea" id="RHEA-COMP:9863"/>
        <dbReference type="Rhea" id="RHEA-COMP:11604"/>
        <dbReference type="ChEBI" id="CHEBI:15377"/>
        <dbReference type="ChEBI" id="CHEBI:29999"/>
        <dbReference type="ChEBI" id="CHEBI:43474"/>
        <dbReference type="ChEBI" id="CHEBI:83421"/>
        <dbReference type="EC" id="3.1.3.16"/>
    </reaction>
</comment>
<dbReference type="Gene3D" id="3.30.450.20">
    <property type="entry name" value="PAS domain"/>
    <property type="match status" value="1"/>
</dbReference>
<dbReference type="EC" id="3.1.3.16" evidence="1"/>
<dbReference type="CDD" id="cd00130">
    <property type="entry name" value="PAS"/>
    <property type="match status" value="1"/>
</dbReference>
<dbReference type="SMART" id="SM00065">
    <property type="entry name" value="GAF"/>
    <property type="match status" value="1"/>
</dbReference>
<keyword evidence="19" id="KW-1185">Reference proteome</keyword>
<dbReference type="Pfam" id="PF08447">
    <property type="entry name" value="PAS_3"/>
    <property type="match status" value="1"/>
</dbReference>
<dbReference type="InterPro" id="IPR003594">
    <property type="entry name" value="HATPase_dom"/>
</dbReference>
<dbReference type="SMART" id="SM00331">
    <property type="entry name" value="PP2C_SIG"/>
    <property type="match status" value="1"/>
</dbReference>
<dbReference type="Pfam" id="PF13581">
    <property type="entry name" value="HATPase_c_2"/>
    <property type="match status" value="1"/>
</dbReference>
<evidence type="ECO:0000256" key="6">
    <source>
        <dbReference type="ARBA" id="ARBA00022777"/>
    </source>
</evidence>
<evidence type="ECO:0000256" key="16">
    <source>
        <dbReference type="SAM" id="MobiDB-lite"/>
    </source>
</evidence>
<evidence type="ECO:0000256" key="1">
    <source>
        <dbReference type="ARBA" id="ARBA00013081"/>
    </source>
</evidence>
<dbReference type="SUPFAM" id="SSF55874">
    <property type="entry name" value="ATPase domain of HSP90 chaperone/DNA topoisomerase II/histidine kinase"/>
    <property type="match status" value="1"/>
</dbReference>
<dbReference type="GO" id="GO:0004722">
    <property type="term" value="F:protein serine/threonine phosphatase activity"/>
    <property type="evidence" value="ECO:0007669"/>
    <property type="project" value="UniProtKB-EC"/>
</dbReference>
<dbReference type="GO" id="GO:0005524">
    <property type="term" value="F:ATP binding"/>
    <property type="evidence" value="ECO:0007669"/>
    <property type="project" value="UniProtKB-KW"/>
</dbReference>
<dbReference type="SUPFAM" id="SSF55785">
    <property type="entry name" value="PYP-like sensor domain (PAS domain)"/>
    <property type="match status" value="1"/>
</dbReference>
<dbReference type="Gene3D" id="3.30.450.40">
    <property type="match status" value="2"/>
</dbReference>
<keyword evidence="6" id="KW-0418">Kinase</keyword>
<protein>
    <recommendedName>
        <fullName evidence="1">protein-serine/threonine phosphatase</fullName>
        <ecNumber evidence="1">3.1.3.16</ecNumber>
    </recommendedName>
    <alternativeName>
        <fullName evidence="15">Protein-serine/threonine phosphatase</fullName>
    </alternativeName>
    <alternativeName>
        <fullName evidence="14">Serine/threonine-protein kinase</fullName>
    </alternativeName>
</protein>
<evidence type="ECO:0000256" key="9">
    <source>
        <dbReference type="ARBA" id="ARBA00022842"/>
    </source>
</evidence>
<evidence type="ECO:0000313" key="18">
    <source>
        <dbReference type="EMBL" id="GGO82234.1"/>
    </source>
</evidence>
<dbReference type="PANTHER" id="PTHR43156">
    <property type="entry name" value="STAGE II SPORULATION PROTEIN E-RELATED"/>
    <property type="match status" value="1"/>
</dbReference>
<sequence>MAAVYSRGETGGELRLVESVGVPRSLYGLREGYPPTGGSPVAVAYRSGEPVWLSAGELAAHPETAHGLTAHGEAAHGEAAHSEAAHGEAAHSEAAHSEAAHSEAAHPGTAGGEASDHQAPDHRASDPRASDPRASDPRASDPRASDPQASDPQASDPRTSDHRASDLRASDPRASHHWTSDHQASDPGAADPRTAPAQPAGPRRPDASVAVLPLRAEGRWFGCLLAVTDEPGGFDAEERSRLEFFADQLAARPVPGNGAGPSGGAALVDPRELRSGSFSLTVKTGRIEADERVLELFGLPPQDFDGRVETLLSLTVPEDLPALLSFVEPARAAVGGDRELEFRIRRPSGALSWLRLRCRMLLDSEGRPGLLLGTVADASHLRPSVDEVARVQRLAAALATSVTVQDVSRAVVDALRHPLGADRVALAELESDRLVVTVLSPPEADAWPEVWRTEWRSEWPDAPLRAMPTLEAALRSGRVCLWPAGAPLEAAVAGVGPGGLAVMPLPAAGSVVGACLVGWDEPHDFGSDERALLTATAGLVGQALVRARAFDAEHELVGMLQRSLLPRRLPALAGAVTAARYLPATVGLEVGGDWYDVIPLSDGRAALVIGDVQGHNAQAATLMGQMRTAIRAYAVEGHPPDVVVSHANRLLVGMETDLFATCCYVELNLEEGTGWCVRAGHLPPVLRHPDGTAHVAETEGGPPLGVVQDAEFPMNPLRLAPGTVLALSTDGLVESATLPLDDGLDLLCQALADADPARLGLVADAVLGSATRRDDDVALLLMRYDGMAVRPVRARWVVWRLPEAVSHARRFTARTMRSWGLREGSDAGLLVVSELVTNALVHTEGQVQLDLTYIHDRLRIAVSDTSPRTPIKPRNIGWEATGGRGILLVEAMSDAWGTVPLSGGKQVWAEIAVPRGD</sequence>
<dbReference type="GO" id="GO:0016301">
    <property type="term" value="F:kinase activity"/>
    <property type="evidence" value="ECO:0007669"/>
    <property type="project" value="UniProtKB-KW"/>
</dbReference>
<evidence type="ECO:0000256" key="7">
    <source>
        <dbReference type="ARBA" id="ARBA00022801"/>
    </source>
</evidence>
<dbReference type="InterPro" id="IPR035965">
    <property type="entry name" value="PAS-like_dom_sf"/>
</dbReference>
<evidence type="ECO:0000256" key="14">
    <source>
        <dbReference type="ARBA" id="ARBA00075117"/>
    </source>
</evidence>
<name>A0A917ZHI2_9ACTN</name>
<evidence type="ECO:0000256" key="11">
    <source>
        <dbReference type="ARBA" id="ARBA00023211"/>
    </source>
</evidence>
<dbReference type="FunFam" id="3.60.40.10:FF:000005">
    <property type="entry name" value="Serine/threonine protein phosphatase"/>
    <property type="match status" value="1"/>
</dbReference>
<dbReference type="PROSITE" id="PS50113">
    <property type="entry name" value="PAC"/>
    <property type="match status" value="1"/>
</dbReference>
<evidence type="ECO:0000256" key="2">
    <source>
        <dbReference type="ARBA" id="ARBA00022553"/>
    </source>
</evidence>
<evidence type="ECO:0000313" key="19">
    <source>
        <dbReference type="Proteomes" id="UP000641932"/>
    </source>
</evidence>
<feature type="compositionally biased region" description="Basic and acidic residues" evidence="16">
    <location>
        <begin position="73"/>
        <end position="104"/>
    </location>
</feature>
<dbReference type="CDD" id="cd16936">
    <property type="entry name" value="HATPase_RsbW-like"/>
    <property type="match status" value="1"/>
</dbReference>
<dbReference type="Gene3D" id="2.10.70.100">
    <property type="match status" value="1"/>
</dbReference>
<evidence type="ECO:0000256" key="5">
    <source>
        <dbReference type="ARBA" id="ARBA00022741"/>
    </source>
</evidence>
<keyword evidence="10" id="KW-0904">Protein phosphatase</keyword>
<dbReference type="InterPro" id="IPR036457">
    <property type="entry name" value="PPM-type-like_dom_sf"/>
</dbReference>
<comment type="caution">
    <text evidence="18">The sequence shown here is derived from an EMBL/GenBank/DDBJ whole genome shotgun (WGS) entry which is preliminary data.</text>
</comment>
<evidence type="ECO:0000256" key="3">
    <source>
        <dbReference type="ARBA" id="ARBA00022679"/>
    </source>
</evidence>
<keyword evidence="7" id="KW-0378">Hydrolase</keyword>
<evidence type="ECO:0000256" key="13">
    <source>
        <dbReference type="ARBA" id="ARBA00056274"/>
    </source>
</evidence>
<evidence type="ECO:0000256" key="12">
    <source>
        <dbReference type="ARBA" id="ARBA00047761"/>
    </source>
</evidence>
<gene>
    <name evidence="18" type="ORF">GCM10012280_08350</name>
</gene>
<dbReference type="AlphaFoldDB" id="A0A917ZHI2"/>
<dbReference type="InterPro" id="IPR000014">
    <property type="entry name" value="PAS"/>
</dbReference>
<dbReference type="Pfam" id="PF01590">
    <property type="entry name" value="GAF"/>
    <property type="match status" value="1"/>
</dbReference>
<reference evidence="18" key="2">
    <citation type="submission" date="2020-09" db="EMBL/GenBank/DDBJ databases">
        <authorList>
            <person name="Sun Q."/>
            <person name="Zhou Y."/>
        </authorList>
    </citation>
    <scope>NUCLEOTIDE SEQUENCE</scope>
    <source>
        <strain evidence="18">CGMCC 4.7201</strain>
    </source>
</reference>
<organism evidence="18 19">
    <name type="scientific">Wenjunlia tyrosinilytica</name>
    <dbReference type="NCBI Taxonomy" id="1544741"/>
    <lineage>
        <taxon>Bacteria</taxon>
        <taxon>Bacillati</taxon>
        <taxon>Actinomycetota</taxon>
        <taxon>Actinomycetes</taxon>
        <taxon>Kitasatosporales</taxon>
        <taxon>Streptomycetaceae</taxon>
        <taxon>Wenjunlia</taxon>
    </lineage>
</organism>
<keyword evidence="2" id="KW-0597">Phosphoprotein</keyword>
<dbReference type="Gene3D" id="3.30.565.10">
    <property type="entry name" value="Histidine kinase-like ATPase, C-terminal domain"/>
    <property type="match status" value="1"/>
</dbReference>
<dbReference type="InterPro" id="IPR003018">
    <property type="entry name" value="GAF"/>
</dbReference>
<dbReference type="InterPro" id="IPR029016">
    <property type="entry name" value="GAF-like_dom_sf"/>
</dbReference>
<comment type="function">
    <text evidence="13">Primarily acts as an independent SigF regulator that is sensitive to the osmosensory signal, mediating the cross talk of PknD with the SigF regulon. Possesses both phosphatase and kinase activities. The kinase domain functions as a classic anti-sigma factor-like kinase to phosphorylate the anti-anti-sigma factor domain at the canonical regulatory site, and the phosphatase domain antagonizes this activity.</text>
</comment>
<dbReference type="InterPro" id="IPR001932">
    <property type="entry name" value="PPM-type_phosphatase-like_dom"/>
</dbReference>
<keyword evidence="4" id="KW-0479">Metal-binding</keyword>
<dbReference type="Gene3D" id="3.60.40.10">
    <property type="entry name" value="PPM-type phosphatase domain"/>
    <property type="match status" value="1"/>
</dbReference>
<feature type="domain" description="PAC" evidence="17">
    <location>
        <begin position="338"/>
        <end position="390"/>
    </location>
</feature>
<dbReference type="PANTHER" id="PTHR43156:SF2">
    <property type="entry name" value="STAGE II SPORULATION PROTEIN E"/>
    <property type="match status" value="1"/>
</dbReference>
<keyword evidence="5" id="KW-0547">Nucleotide-binding</keyword>
<evidence type="ECO:0000256" key="15">
    <source>
        <dbReference type="ARBA" id="ARBA00081350"/>
    </source>
</evidence>
<feature type="compositionally biased region" description="Polar residues" evidence="16">
    <location>
        <begin position="147"/>
        <end position="157"/>
    </location>
</feature>
<dbReference type="Pfam" id="PF07228">
    <property type="entry name" value="SpoIIE"/>
    <property type="match status" value="1"/>
</dbReference>
<dbReference type="EMBL" id="BMMS01000003">
    <property type="protein sequence ID" value="GGO82234.1"/>
    <property type="molecule type" value="Genomic_DNA"/>
</dbReference>
<dbReference type="SUPFAM" id="SSF81606">
    <property type="entry name" value="PP2C-like"/>
    <property type="match status" value="1"/>
</dbReference>
<keyword evidence="9" id="KW-0460">Magnesium</keyword>
<evidence type="ECO:0000259" key="17">
    <source>
        <dbReference type="PROSITE" id="PS50113"/>
    </source>
</evidence>
<dbReference type="GO" id="GO:0046872">
    <property type="term" value="F:metal ion binding"/>
    <property type="evidence" value="ECO:0007669"/>
    <property type="project" value="UniProtKB-KW"/>
</dbReference>
<keyword evidence="8" id="KW-0067">ATP-binding</keyword>
<feature type="compositionally biased region" description="Basic and acidic residues" evidence="16">
    <location>
        <begin position="158"/>
        <end position="184"/>
    </location>
</feature>
<feature type="compositionally biased region" description="Basic and acidic residues" evidence="16">
    <location>
        <begin position="114"/>
        <end position="144"/>
    </location>
</feature>
<evidence type="ECO:0000256" key="8">
    <source>
        <dbReference type="ARBA" id="ARBA00022840"/>
    </source>
</evidence>
<keyword evidence="11" id="KW-0464">Manganese</keyword>
<keyword evidence="3" id="KW-0808">Transferase</keyword>
<dbReference type="InterPro" id="IPR052016">
    <property type="entry name" value="Bact_Sigma-Reg"/>
</dbReference>
<dbReference type="Proteomes" id="UP000641932">
    <property type="component" value="Unassembled WGS sequence"/>
</dbReference>
<evidence type="ECO:0000256" key="10">
    <source>
        <dbReference type="ARBA" id="ARBA00022912"/>
    </source>
</evidence>
<evidence type="ECO:0000256" key="4">
    <source>
        <dbReference type="ARBA" id="ARBA00022723"/>
    </source>
</evidence>
<dbReference type="SUPFAM" id="SSF55781">
    <property type="entry name" value="GAF domain-like"/>
    <property type="match status" value="2"/>
</dbReference>
<reference evidence="18" key="1">
    <citation type="journal article" date="2014" name="Int. J. Syst. Evol. Microbiol.">
        <title>Complete genome sequence of Corynebacterium casei LMG S-19264T (=DSM 44701T), isolated from a smear-ripened cheese.</title>
        <authorList>
            <consortium name="US DOE Joint Genome Institute (JGI-PGF)"/>
            <person name="Walter F."/>
            <person name="Albersmeier A."/>
            <person name="Kalinowski J."/>
            <person name="Ruckert C."/>
        </authorList>
    </citation>
    <scope>NUCLEOTIDE SEQUENCE</scope>
    <source>
        <strain evidence="18">CGMCC 4.7201</strain>
    </source>
</reference>
<feature type="region of interest" description="Disordered" evidence="16">
    <location>
        <begin position="73"/>
        <end position="206"/>
    </location>
</feature>
<dbReference type="InterPro" id="IPR000700">
    <property type="entry name" value="PAS-assoc_C"/>
</dbReference>
<accession>A0A917ZHI2</accession>